<gene>
    <name evidence="2" type="ORF">DPRO_3079</name>
</gene>
<protein>
    <recommendedName>
        <fullName evidence="1">YagK/YfjJ C-terminal domain-containing protein</fullName>
    </recommendedName>
</protein>
<name>A0A2C8FC14_9BACT</name>
<evidence type="ECO:0000313" key="3">
    <source>
        <dbReference type="Proteomes" id="UP000219215"/>
    </source>
</evidence>
<dbReference type="EMBL" id="LT907975">
    <property type="protein sequence ID" value="SOB59989.1"/>
    <property type="molecule type" value="Genomic_DNA"/>
</dbReference>
<evidence type="ECO:0000259" key="1">
    <source>
        <dbReference type="Pfam" id="PF11726"/>
    </source>
</evidence>
<sequence length="214" mass="25096">MNYQSTTNAPQFQDLAINNGRQEQFFCFDIILQKIHERIKLMTERYSRVMFVRFDIRFPRGYQAQGGNDEVSHLFKMMKENARTRKTAFHFVWVREKAGSDNPHYHAIALLDASRSSNYIEFIAEVTRVWGHVLNCHAAGLIDRCDFDSFGNYTGNGIILQRPIRRAIGEDRSALEQDFWAKLNWCNEWASYLAKVNQKEDTPYRVRRFGASKI</sequence>
<proteinExistence type="predicted"/>
<accession>A0A2C8FC14</accession>
<dbReference type="RefSeq" id="WP_097012775.1">
    <property type="nucleotide sequence ID" value="NZ_LT907975.1"/>
</dbReference>
<dbReference type="AlphaFoldDB" id="A0A2C8FC14"/>
<reference evidence="3" key="1">
    <citation type="submission" date="2017-09" db="EMBL/GenBank/DDBJ databases">
        <authorList>
            <person name="Regsiter A."/>
            <person name="William W."/>
        </authorList>
    </citation>
    <scope>NUCLEOTIDE SEQUENCE [LARGE SCALE GENOMIC DNA]</scope>
    <source>
        <strain evidence="3">500-1</strain>
    </source>
</reference>
<keyword evidence="3" id="KW-1185">Reference proteome</keyword>
<feature type="domain" description="YagK/YfjJ C-terminal" evidence="1">
    <location>
        <begin position="44"/>
        <end position="116"/>
    </location>
</feature>
<dbReference type="InterPro" id="IPR057271">
    <property type="entry name" value="YagK_YfjJ_C"/>
</dbReference>
<dbReference type="Proteomes" id="UP000219215">
    <property type="component" value="Chromosome DPRO"/>
</dbReference>
<dbReference type="KEGG" id="pprf:DPRO_3079"/>
<dbReference type="Pfam" id="PF11726">
    <property type="entry name" value="YagK_YfjJ_C"/>
    <property type="match status" value="1"/>
</dbReference>
<organism evidence="2 3">
    <name type="scientific">Pseudodesulfovibrio profundus</name>
    <dbReference type="NCBI Taxonomy" id="57320"/>
    <lineage>
        <taxon>Bacteria</taxon>
        <taxon>Pseudomonadati</taxon>
        <taxon>Thermodesulfobacteriota</taxon>
        <taxon>Desulfovibrionia</taxon>
        <taxon>Desulfovibrionales</taxon>
        <taxon>Desulfovibrionaceae</taxon>
    </lineage>
</organism>
<evidence type="ECO:0000313" key="2">
    <source>
        <dbReference type="EMBL" id="SOB59989.1"/>
    </source>
</evidence>
<dbReference type="OrthoDB" id="5458797at2"/>